<dbReference type="PANTHER" id="PTHR31321:SF120">
    <property type="entry name" value="PECTINESTERASE 52-RELATED"/>
    <property type="match status" value="1"/>
</dbReference>
<gene>
    <name evidence="9" type="ORF">PIB30_092598</name>
</gene>
<keyword evidence="5" id="KW-0134">Cell wall</keyword>
<evidence type="ECO:0000259" key="8">
    <source>
        <dbReference type="Pfam" id="PF01095"/>
    </source>
</evidence>
<evidence type="ECO:0000256" key="4">
    <source>
        <dbReference type="ARBA" id="ARBA00013229"/>
    </source>
</evidence>
<dbReference type="InterPro" id="IPR000070">
    <property type="entry name" value="Pectinesterase_cat"/>
</dbReference>
<evidence type="ECO:0000256" key="2">
    <source>
        <dbReference type="ARBA" id="ARBA00005184"/>
    </source>
</evidence>
<dbReference type="PANTHER" id="PTHR31321">
    <property type="entry name" value="ACYL-COA THIOESTER HYDROLASE YBHC-RELATED"/>
    <property type="match status" value="1"/>
</dbReference>
<evidence type="ECO:0000313" key="10">
    <source>
        <dbReference type="Proteomes" id="UP001341840"/>
    </source>
</evidence>
<sequence length="129" mass="14534">MQEAQILPAVAASVYGDNNTFYRCGFIGYQDTLFDGSRRHYYKECYIQGEVDFIFSNAHSFYEKCTINATARDINLPGFVTAHGRSKDTEPDGGFVFNGGEIVGTGKVNLGRAWGLWLELFFMELILDH</sequence>
<keyword evidence="5" id="KW-0964">Secreted</keyword>
<evidence type="ECO:0000256" key="7">
    <source>
        <dbReference type="ARBA" id="ARBA00023085"/>
    </source>
</evidence>
<evidence type="ECO:0000256" key="6">
    <source>
        <dbReference type="ARBA" id="ARBA00022801"/>
    </source>
</evidence>
<keyword evidence="10" id="KW-1185">Reference proteome</keyword>
<name>A0ABU6WVZ0_9FABA</name>
<comment type="similarity">
    <text evidence="3">Belongs to the pectinesterase family.</text>
</comment>
<comment type="caution">
    <text evidence="9">The sequence shown here is derived from an EMBL/GenBank/DDBJ whole genome shotgun (WGS) entry which is preliminary data.</text>
</comment>
<dbReference type="Gene3D" id="2.160.20.10">
    <property type="entry name" value="Single-stranded right-handed beta-helix, Pectin lyase-like"/>
    <property type="match status" value="1"/>
</dbReference>
<keyword evidence="6" id="KW-0378">Hydrolase</keyword>
<dbReference type="InterPro" id="IPR011050">
    <property type="entry name" value="Pectin_lyase_fold/virulence"/>
</dbReference>
<evidence type="ECO:0000256" key="1">
    <source>
        <dbReference type="ARBA" id="ARBA00004191"/>
    </source>
</evidence>
<accession>A0ABU6WVZ0</accession>
<organism evidence="9 10">
    <name type="scientific">Stylosanthes scabra</name>
    <dbReference type="NCBI Taxonomy" id="79078"/>
    <lineage>
        <taxon>Eukaryota</taxon>
        <taxon>Viridiplantae</taxon>
        <taxon>Streptophyta</taxon>
        <taxon>Embryophyta</taxon>
        <taxon>Tracheophyta</taxon>
        <taxon>Spermatophyta</taxon>
        <taxon>Magnoliopsida</taxon>
        <taxon>eudicotyledons</taxon>
        <taxon>Gunneridae</taxon>
        <taxon>Pentapetalae</taxon>
        <taxon>rosids</taxon>
        <taxon>fabids</taxon>
        <taxon>Fabales</taxon>
        <taxon>Fabaceae</taxon>
        <taxon>Papilionoideae</taxon>
        <taxon>50 kb inversion clade</taxon>
        <taxon>dalbergioids sensu lato</taxon>
        <taxon>Dalbergieae</taxon>
        <taxon>Pterocarpus clade</taxon>
        <taxon>Stylosanthes</taxon>
    </lineage>
</organism>
<evidence type="ECO:0000256" key="3">
    <source>
        <dbReference type="ARBA" id="ARBA00008891"/>
    </source>
</evidence>
<dbReference type="Pfam" id="PF01095">
    <property type="entry name" value="Pectinesterase"/>
    <property type="match status" value="1"/>
</dbReference>
<proteinExistence type="inferred from homology"/>
<comment type="pathway">
    <text evidence="2">Glycan metabolism; pectin degradation; 2-dehydro-3-deoxy-D-gluconate from pectin: step 1/5.</text>
</comment>
<comment type="subcellular location">
    <subcellularLocation>
        <location evidence="1">Secreted</location>
        <location evidence="1">Cell wall</location>
    </subcellularLocation>
</comment>
<keyword evidence="7" id="KW-0063">Aspartyl esterase</keyword>
<dbReference type="SUPFAM" id="SSF51126">
    <property type="entry name" value="Pectin lyase-like"/>
    <property type="match status" value="1"/>
</dbReference>
<dbReference type="EC" id="3.1.1.11" evidence="4"/>
<dbReference type="Proteomes" id="UP001341840">
    <property type="component" value="Unassembled WGS sequence"/>
</dbReference>
<dbReference type="EMBL" id="JASCZI010183163">
    <property type="protein sequence ID" value="MED6189115.1"/>
    <property type="molecule type" value="Genomic_DNA"/>
</dbReference>
<feature type="domain" description="Pectinesterase catalytic" evidence="8">
    <location>
        <begin position="8"/>
        <end position="125"/>
    </location>
</feature>
<protein>
    <recommendedName>
        <fullName evidence="4">pectinesterase</fullName>
        <ecNumber evidence="4">3.1.1.11</ecNumber>
    </recommendedName>
</protein>
<evidence type="ECO:0000313" key="9">
    <source>
        <dbReference type="EMBL" id="MED6189115.1"/>
    </source>
</evidence>
<reference evidence="9 10" key="1">
    <citation type="journal article" date="2023" name="Plants (Basel)">
        <title>Bridging the Gap: Combining Genomics and Transcriptomics Approaches to Understand Stylosanthes scabra, an Orphan Legume from the Brazilian Caatinga.</title>
        <authorList>
            <person name="Ferreira-Neto J.R.C."/>
            <person name="da Silva M.D."/>
            <person name="Binneck E."/>
            <person name="de Melo N.F."/>
            <person name="da Silva R.H."/>
            <person name="de Melo A.L.T.M."/>
            <person name="Pandolfi V."/>
            <person name="Bustamante F.O."/>
            <person name="Brasileiro-Vidal A.C."/>
            <person name="Benko-Iseppon A.M."/>
        </authorList>
    </citation>
    <scope>NUCLEOTIDE SEQUENCE [LARGE SCALE GENOMIC DNA]</scope>
    <source>
        <tissue evidence="9">Leaves</tissue>
    </source>
</reference>
<evidence type="ECO:0000256" key="5">
    <source>
        <dbReference type="ARBA" id="ARBA00022512"/>
    </source>
</evidence>
<dbReference type="InterPro" id="IPR012334">
    <property type="entry name" value="Pectin_lyas_fold"/>
</dbReference>